<evidence type="ECO:0000313" key="1">
    <source>
        <dbReference type="EnsemblPlants" id="Ma07_p15590.1"/>
    </source>
</evidence>
<accession>A0A804JW47</accession>
<keyword evidence="2" id="KW-1185">Reference proteome</keyword>
<reference evidence="1" key="1">
    <citation type="submission" date="2021-05" db="UniProtKB">
        <authorList>
            <consortium name="EnsemblPlants"/>
        </authorList>
    </citation>
    <scope>IDENTIFICATION</scope>
    <source>
        <strain evidence="1">subsp. malaccensis</strain>
    </source>
</reference>
<protein>
    <submittedName>
        <fullName evidence="1">Uncharacterized protein</fullName>
    </submittedName>
</protein>
<sequence>MFDIFYVKNVNGIEYSSNLLIDLLNQLHTY</sequence>
<name>A0A804JW47_MUSAM</name>
<dbReference type="Gramene" id="Ma07_t15590.1">
    <property type="protein sequence ID" value="Ma07_p15590.1"/>
    <property type="gene ID" value="Ma07_g15590"/>
</dbReference>
<proteinExistence type="predicted"/>
<dbReference type="EnsemblPlants" id="Ma07_t15590.1">
    <property type="protein sequence ID" value="Ma07_p15590.1"/>
    <property type="gene ID" value="Ma07_g15590"/>
</dbReference>
<dbReference type="InParanoid" id="A0A804JW47"/>
<organism evidence="1 2">
    <name type="scientific">Musa acuminata subsp. malaccensis</name>
    <name type="common">Wild banana</name>
    <name type="synonym">Musa malaccensis</name>
    <dbReference type="NCBI Taxonomy" id="214687"/>
    <lineage>
        <taxon>Eukaryota</taxon>
        <taxon>Viridiplantae</taxon>
        <taxon>Streptophyta</taxon>
        <taxon>Embryophyta</taxon>
        <taxon>Tracheophyta</taxon>
        <taxon>Spermatophyta</taxon>
        <taxon>Magnoliopsida</taxon>
        <taxon>Liliopsida</taxon>
        <taxon>Zingiberales</taxon>
        <taxon>Musaceae</taxon>
        <taxon>Musa</taxon>
    </lineage>
</organism>
<dbReference type="AlphaFoldDB" id="A0A804JW47"/>
<dbReference type="Proteomes" id="UP000012960">
    <property type="component" value="Unplaced"/>
</dbReference>
<evidence type="ECO:0000313" key="2">
    <source>
        <dbReference type="Proteomes" id="UP000012960"/>
    </source>
</evidence>